<dbReference type="AlphaFoldDB" id="A0A0R3UEI8"/>
<dbReference type="GO" id="GO:0019432">
    <property type="term" value="P:triglyceride biosynthetic process"/>
    <property type="evidence" value="ECO:0007669"/>
    <property type="project" value="TreeGrafter"/>
</dbReference>
<dbReference type="PROSITE" id="PS50088">
    <property type="entry name" value="ANK_REPEAT"/>
    <property type="match status" value="2"/>
</dbReference>
<dbReference type="InterPro" id="IPR031703">
    <property type="entry name" value="Lipin_mid"/>
</dbReference>
<dbReference type="SUPFAM" id="SSF47027">
    <property type="entry name" value="Acyl-CoA binding protein"/>
    <property type="match status" value="1"/>
</dbReference>
<dbReference type="PROSITE" id="PS51228">
    <property type="entry name" value="ACB_2"/>
    <property type="match status" value="1"/>
</dbReference>
<dbReference type="GO" id="GO:0045944">
    <property type="term" value="P:positive regulation of transcription by RNA polymerase II"/>
    <property type="evidence" value="ECO:0007669"/>
    <property type="project" value="TreeGrafter"/>
</dbReference>
<evidence type="ECO:0000256" key="4">
    <source>
        <dbReference type="ARBA" id="ARBA00012638"/>
    </source>
</evidence>
<name>A0A0R3UEI8_MESCO</name>
<dbReference type="EC" id="3.1.3.4" evidence="4"/>
<dbReference type="PROSITE" id="PS50297">
    <property type="entry name" value="ANK_REP_REGION"/>
    <property type="match status" value="2"/>
</dbReference>
<evidence type="ECO:0000313" key="10">
    <source>
        <dbReference type="Proteomes" id="UP000267029"/>
    </source>
</evidence>
<evidence type="ECO:0000256" key="5">
    <source>
        <dbReference type="ARBA" id="ARBA00018419"/>
    </source>
</evidence>
<comment type="catalytic activity">
    <reaction evidence="1">
        <text>a 1,2-diacyl-sn-glycero-3-phosphate + H2O = a 1,2-diacyl-sn-glycerol + phosphate</text>
        <dbReference type="Rhea" id="RHEA:27429"/>
        <dbReference type="ChEBI" id="CHEBI:15377"/>
        <dbReference type="ChEBI" id="CHEBI:17815"/>
        <dbReference type="ChEBI" id="CHEBI:43474"/>
        <dbReference type="ChEBI" id="CHEBI:58608"/>
        <dbReference type="EC" id="3.1.3.4"/>
    </reaction>
    <physiologicalReaction direction="left-to-right" evidence="1">
        <dbReference type="Rhea" id="RHEA:27430"/>
    </physiologicalReaction>
</comment>
<dbReference type="SMART" id="SM00248">
    <property type="entry name" value="ANK"/>
    <property type="match status" value="3"/>
</dbReference>
<dbReference type="OrthoDB" id="4567at2759"/>
<dbReference type="InterPro" id="IPR031315">
    <property type="entry name" value="LNS2/PITP"/>
</dbReference>
<dbReference type="InterPro" id="IPR036412">
    <property type="entry name" value="HAD-like_sf"/>
</dbReference>
<evidence type="ECO:0000313" key="9">
    <source>
        <dbReference type="EMBL" id="VDD79421.1"/>
    </source>
</evidence>
<sequence length="896" mass="99983">MGAINPADKIVEIYVNGEQVEFLHMRLGSAGSAYFVEDVNSPLIDSDSESNTSGTSYAFLDSSEPIMRVRSVEDISKKPVMQYRNRRRRRKYTKDVIVNKGQPNFTETPRTYDFPCNSPASMSDSEIEKQYTERIPIESCNVNSWKPVGFLEELRSSTDQSPSIFTRARQASVQEGVYLEDLVTSSVDENFKQAYLYVASQDERKKSQYRSQESNAVDAGYRSDPEHSIYRPMETTNQIFELKLSLCGGLSADSQINYDQFCAHLVTFEEFSKDPAVVVADPNLVLLLNGKFYNWNTAAPMILSYACFRTELPYSSIIRLAETFMPKKRPRRRAWFTWATSEPDPLPASNSEVKDVLSESPILESSGTQNVTPTSVAAGLQRTDETQCPRRRITLTSEEIDGLGLKPGANDIEYRIVTKYQGTASCTAKIYLWRSDDKLVVSDVDGTITRSDILGHVLPMLGRDWTHDGVAELYSKVAENGYKFVYLSARAIGQAGVTRNYIEQVLQRDKFRLPDGPILLSPTSLFDAFHREVIAGTPEVFKIECLKQLKNLFGPDSNPFFSAFGNRANDVKAYMESGFELGRIFTVNSNGELRNEYLPVISNSFDDMVRLVDHLFPCIPPKASDYDLSESDDEVMLQVKSGNVPVDVSVFSSFTFWRDPALGPVGDPEFSHAAECVREIADTLPSETLLYLYSRYKQATEGPCNTPQPGFLEYKARQKWNAWKALGDLSSEEAKRDYVQRVSEIAPNWTSKSVYCRTGPRVSRLAFAGEMNGGKEAISDTQSTPLIELVKDGVLGAVETFLRENPSAINKTDSGGLTALHWAVDRGFLEIVNTLVSCGANIDAQDAEGQTPLHYACSCERQDVAKLLLSRGADSSIRDADGETPSVDFLQRAPSS</sequence>
<dbReference type="InterPro" id="IPR013209">
    <property type="entry name" value="LNS2"/>
</dbReference>
<dbReference type="GO" id="GO:0003713">
    <property type="term" value="F:transcription coactivator activity"/>
    <property type="evidence" value="ECO:0007669"/>
    <property type="project" value="TreeGrafter"/>
</dbReference>
<comment type="similarity">
    <text evidence="3">Belongs to the lipin family.</text>
</comment>
<organism evidence="9 10">
    <name type="scientific">Mesocestoides corti</name>
    <name type="common">Flatworm</name>
    <dbReference type="NCBI Taxonomy" id="53468"/>
    <lineage>
        <taxon>Eukaryota</taxon>
        <taxon>Metazoa</taxon>
        <taxon>Spiralia</taxon>
        <taxon>Lophotrochozoa</taxon>
        <taxon>Platyhelminthes</taxon>
        <taxon>Cestoda</taxon>
        <taxon>Eucestoda</taxon>
        <taxon>Cyclophyllidea</taxon>
        <taxon>Mesocestoididae</taxon>
        <taxon>Mesocestoides</taxon>
    </lineage>
</organism>
<dbReference type="InterPro" id="IPR035984">
    <property type="entry name" value="Acyl-CoA-binding_sf"/>
</dbReference>
<dbReference type="PANTHER" id="PTHR12181">
    <property type="entry name" value="LIPIN"/>
    <property type="match status" value="1"/>
</dbReference>
<accession>A0A0R3UEI8</accession>
<dbReference type="STRING" id="53468.A0A0R3UEI8"/>
<evidence type="ECO:0000256" key="1">
    <source>
        <dbReference type="ARBA" id="ARBA00001180"/>
    </source>
</evidence>
<dbReference type="Pfam" id="PF12796">
    <property type="entry name" value="Ank_2"/>
    <property type="match status" value="1"/>
</dbReference>
<dbReference type="Pfam" id="PF16876">
    <property type="entry name" value="Lipin_mid"/>
    <property type="match status" value="1"/>
</dbReference>
<keyword evidence="10" id="KW-1185">Reference proteome</keyword>
<proteinExistence type="inferred from homology"/>
<reference evidence="9 10" key="1">
    <citation type="submission" date="2018-10" db="EMBL/GenBank/DDBJ databases">
        <authorList>
            <consortium name="Pathogen Informatics"/>
        </authorList>
    </citation>
    <scope>NUCLEOTIDE SEQUENCE [LARGE SCALE GENOMIC DNA]</scope>
</reference>
<evidence type="ECO:0000256" key="6">
    <source>
        <dbReference type="ARBA" id="ARBA00022801"/>
    </source>
</evidence>
<dbReference type="InterPro" id="IPR002110">
    <property type="entry name" value="Ankyrin_rpt"/>
</dbReference>
<dbReference type="GO" id="GO:0008195">
    <property type="term" value="F:phosphatidate phosphatase activity"/>
    <property type="evidence" value="ECO:0007669"/>
    <property type="project" value="UniProtKB-EC"/>
</dbReference>
<evidence type="ECO:0000256" key="2">
    <source>
        <dbReference type="ARBA" id="ARBA00001946"/>
    </source>
</evidence>
<dbReference type="GO" id="GO:0000062">
    <property type="term" value="F:fatty-acyl-CoA binding"/>
    <property type="evidence" value="ECO:0007669"/>
    <property type="project" value="InterPro"/>
</dbReference>
<dbReference type="GO" id="GO:0009062">
    <property type="term" value="P:fatty acid catabolic process"/>
    <property type="evidence" value="ECO:0007669"/>
    <property type="project" value="TreeGrafter"/>
</dbReference>
<dbReference type="SUPFAM" id="SSF56784">
    <property type="entry name" value="HAD-like"/>
    <property type="match status" value="1"/>
</dbReference>
<dbReference type="GO" id="GO:0032869">
    <property type="term" value="P:cellular response to insulin stimulus"/>
    <property type="evidence" value="ECO:0007669"/>
    <property type="project" value="TreeGrafter"/>
</dbReference>
<gene>
    <name evidence="9" type="ORF">MCOS_LOCUS5424</name>
</gene>
<feature type="domain" description="ACB" evidence="8">
    <location>
        <begin position="666"/>
        <end position="751"/>
    </location>
</feature>
<dbReference type="InterPro" id="IPR000582">
    <property type="entry name" value="Acyl-CoA-binding_protein"/>
</dbReference>
<keyword evidence="7" id="KW-0040">ANK repeat</keyword>
<dbReference type="PANTHER" id="PTHR12181:SF12">
    <property type="entry name" value="PHOSPHATIDATE PHOSPHATASE"/>
    <property type="match status" value="1"/>
</dbReference>
<dbReference type="Proteomes" id="UP000267029">
    <property type="component" value="Unassembled WGS sequence"/>
</dbReference>
<feature type="repeat" description="ANK" evidence="7">
    <location>
        <begin position="815"/>
        <end position="847"/>
    </location>
</feature>
<dbReference type="PRINTS" id="PR00689">
    <property type="entry name" value="ACOABINDINGP"/>
</dbReference>
<dbReference type="Pfam" id="PF00887">
    <property type="entry name" value="ACBP"/>
    <property type="match status" value="1"/>
</dbReference>
<dbReference type="EMBL" id="UXSR01005194">
    <property type="protein sequence ID" value="VDD79421.1"/>
    <property type="molecule type" value="Genomic_DNA"/>
</dbReference>
<dbReference type="SMART" id="SM00775">
    <property type="entry name" value="LNS2"/>
    <property type="match status" value="1"/>
</dbReference>
<dbReference type="InterPro" id="IPR007651">
    <property type="entry name" value="Lipin_N"/>
</dbReference>
<protein>
    <recommendedName>
        <fullName evidence="5">Acyl-CoA-binding domain-containing protein 6</fullName>
        <ecNumber evidence="4">3.1.3.4</ecNumber>
    </recommendedName>
</protein>
<feature type="repeat" description="ANK" evidence="7">
    <location>
        <begin position="848"/>
        <end position="880"/>
    </location>
</feature>
<dbReference type="PRINTS" id="PR01415">
    <property type="entry name" value="ANKYRIN"/>
</dbReference>
<dbReference type="InterPro" id="IPR014352">
    <property type="entry name" value="FERM/acyl-CoA-bd_prot_sf"/>
</dbReference>
<comment type="cofactor">
    <cofactor evidence="2">
        <name>Mg(2+)</name>
        <dbReference type="ChEBI" id="CHEBI:18420"/>
    </cofactor>
</comment>
<dbReference type="Pfam" id="PF08235">
    <property type="entry name" value="LNS2"/>
    <property type="match status" value="1"/>
</dbReference>
<dbReference type="Gene3D" id="1.20.80.10">
    <property type="match status" value="1"/>
</dbReference>
<dbReference type="Pfam" id="PF04571">
    <property type="entry name" value="Lipin_N"/>
    <property type="match status" value="1"/>
</dbReference>
<dbReference type="SUPFAM" id="SSF48403">
    <property type="entry name" value="Ankyrin repeat"/>
    <property type="match status" value="1"/>
</dbReference>
<evidence type="ECO:0000259" key="8">
    <source>
        <dbReference type="PROSITE" id="PS51228"/>
    </source>
</evidence>
<dbReference type="InterPro" id="IPR036770">
    <property type="entry name" value="Ankyrin_rpt-contain_sf"/>
</dbReference>
<dbReference type="InterPro" id="IPR026058">
    <property type="entry name" value="LIPIN"/>
</dbReference>
<evidence type="ECO:0000256" key="3">
    <source>
        <dbReference type="ARBA" id="ARBA00005476"/>
    </source>
</evidence>
<dbReference type="Gene3D" id="1.25.40.20">
    <property type="entry name" value="Ankyrin repeat-containing domain"/>
    <property type="match status" value="1"/>
</dbReference>
<keyword evidence="6" id="KW-0378">Hydrolase</keyword>
<evidence type="ECO:0000256" key="7">
    <source>
        <dbReference type="PROSITE-ProRule" id="PRU00023"/>
    </source>
</evidence>
<dbReference type="GO" id="GO:0005634">
    <property type="term" value="C:nucleus"/>
    <property type="evidence" value="ECO:0007669"/>
    <property type="project" value="TreeGrafter"/>
</dbReference>